<feature type="non-terminal residue" evidence="5">
    <location>
        <position position="73"/>
    </location>
</feature>
<proteinExistence type="predicted"/>
<dbReference type="InterPro" id="IPR003439">
    <property type="entry name" value="ABC_transporter-like_ATP-bd"/>
</dbReference>
<reference evidence="5" key="1">
    <citation type="journal article" date="2013" name="Environ. Microbiol.">
        <title>Microbiota from the distal guts of lean and obese adolescents exhibit partial functional redundancy besides clear differences in community structure.</title>
        <authorList>
            <person name="Ferrer M."/>
            <person name="Ruiz A."/>
            <person name="Lanza F."/>
            <person name="Haange S.B."/>
            <person name="Oberbach A."/>
            <person name="Till H."/>
            <person name="Bargiela R."/>
            <person name="Campoy C."/>
            <person name="Segura M.T."/>
            <person name="Richter M."/>
            <person name="von Bergen M."/>
            <person name="Seifert J."/>
            <person name="Suarez A."/>
        </authorList>
    </citation>
    <scope>NUCLEOTIDE SEQUENCE</scope>
</reference>
<keyword evidence="3 5" id="KW-0067">ATP-binding</keyword>
<dbReference type="GO" id="GO:0016887">
    <property type="term" value="F:ATP hydrolysis activity"/>
    <property type="evidence" value="ECO:0007669"/>
    <property type="project" value="InterPro"/>
</dbReference>
<protein>
    <submittedName>
        <fullName evidence="5">Oligopeptide transport ATP-binding protein appF</fullName>
    </submittedName>
</protein>
<evidence type="ECO:0000256" key="1">
    <source>
        <dbReference type="ARBA" id="ARBA00022448"/>
    </source>
</evidence>
<organism evidence="5">
    <name type="scientific">human gut metagenome</name>
    <dbReference type="NCBI Taxonomy" id="408170"/>
    <lineage>
        <taxon>unclassified sequences</taxon>
        <taxon>metagenomes</taxon>
        <taxon>organismal metagenomes</taxon>
    </lineage>
</organism>
<keyword evidence="2" id="KW-0547">Nucleotide-binding</keyword>
<sequence length="73" mass="7996">MMLTFKIEEGKTMGVVGESGCGKSTLGRTIIHLQDSTDGQIIFDGKDVTKVDKNGLADLRNDMQIIFQDPYSS</sequence>
<dbReference type="AlphaFoldDB" id="K1S8L5"/>
<dbReference type="EMBL" id="AJWZ01009885">
    <property type="protein sequence ID" value="EKC50035.1"/>
    <property type="molecule type" value="Genomic_DNA"/>
</dbReference>
<gene>
    <name evidence="5" type="ORF">OBE_14333</name>
</gene>
<keyword evidence="1" id="KW-0813">Transport</keyword>
<evidence type="ECO:0000313" key="5">
    <source>
        <dbReference type="EMBL" id="EKC50035.1"/>
    </source>
</evidence>
<dbReference type="SUPFAM" id="SSF52540">
    <property type="entry name" value="P-loop containing nucleoside triphosphate hydrolases"/>
    <property type="match status" value="1"/>
</dbReference>
<evidence type="ECO:0000259" key="4">
    <source>
        <dbReference type="Pfam" id="PF00005"/>
    </source>
</evidence>
<evidence type="ECO:0000256" key="3">
    <source>
        <dbReference type="ARBA" id="ARBA00022840"/>
    </source>
</evidence>
<dbReference type="GO" id="GO:0005524">
    <property type="term" value="F:ATP binding"/>
    <property type="evidence" value="ECO:0007669"/>
    <property type="project" value="UniProtKB-KW"/>
</dbReference>
<dbReference type="InterPro" id="IPR027417">
    <property type="entry name" value="P-loop_NTPase"/>
</dbReference>
<evidence type="ECO:0000256" key="2">
    <source>
        <dbReference type="ARBA" id="ARBA00022741"/>
    </source>
</evidence>
<comment type="caution">
    <text evidence="5">The sequence shown here is derived from an EMBL/GenBank/DDBJ whole genome shotgun (WGS) entry which is preliminary data.</text>
</comment>
<name>K1S8L5_9ZZZZ</name>
<dbReference type="PANTHER" id="PTHR43776">
    <property type="entry name" value="TRANSPORT ATP-BINDING PROTEIN"/>
    <property type="match status" value="1"/>
</dbReference>
<dbReference type="Gene3D" id="3.40.50.300">
    <property type="entry name" value="P-loop containing nucleotide triphosphate hydrolases"/>
    <property type="match status" value="1"/>
</dbReference>
<accession>K1S8L5</accession>
<dbReference type="PANTHER" id="PTHR43776:SF8">
    <property type="entry name" value="ABC TRANSPORTER, ATP-BINDING PROTEIN"/>
    <property type="match status" value="1"/>
</dbReference>
<dbReference type="Pfam" id="PF00005">
    <property type="entry name" value="ABC_tran"/>
    <property type="match status" value="1"/>
</dbReference>
<dbReference type="InterPro" id="IPR050319">
    <property type="entry name" value="ABC_transp_ATP-bind"/>
</dbReference>
<feature type="domain" description="ABC transporter" evidence="4">
    <location>
        <begin position="3"/>
        <end position="70"/>
    </location>
</feature>